<feature type="transmembrane region" description="Helical" evidence="1">
    <location>
        <begin position="378"/>
        <end position="405"/>
    </location>
</feature>
<dbReference type="GO" id="GO:0016746">
    <property type="term" value="F:acyltransferase activity"/>
    <property type="evidence" value="ECO:0007669"/>
    <property type="project" value="InterPro"/>
</dbReference>
<protein>
    <recommendedName>
        <fullName evidence="2">Phospholipid/glycerol acyltransferase domain-containing protein</fullName>
    </recommendedName>
</protein>
<name>A0A8K1G436_9PASS</name>
<dbReference type="PANTHER" id="PTHR22753:SF23">
    <property type="entry name" value="TRANSMEMBRANE PROTEIN 68"/>
    <property type="match status" value="1"/>
</dbReference>
<sequence>MLLLVQPLHTPNHMCSQDMIDRKESCASGQIPMTNLSCLFSALEEWTVVEFLKKYIFHVIIGSLTISGILVFFIVPLTIVFFIYLTNILLLIYQRNNELKADPLSDVWNSVRKTIASFWDIYARVWHGYELHGVENLPEGPGILVYYHGAIPIDYLYFLSRLFLWKKRLCLSVADHFVFRLPGLKLLLAVTGVIPGTRQECLVALKNGYLVSISPGGVREALFSDESYQLMWGNRKGFAQVALEAKVVSAICYQSQFVHSAYLMFKERSKNLKIYFITRLPFTPPYGGLPVKFRTYIGKPIPYDPNITTEELVEKGLLQVVLSFTKVKPEIQEMTAGNESCTAGLTSMSYLTCLTYILEEWTGVEDIGDYLSYAFYILWLLFPLVVVFVLPGVIVILFYVSILWLHIYKRKNEIKEAYSHDPWIAGREVLATLWDVHGRLWHGYELHGIENIPEGPGLVVFYHGATPVDYIYFSARLHLVKKRRCRVVADHFVFRLPGFRILIEVLGVLHGPKEACVRTLQNGHLLAIAPGGVREALFSDEMYTILWSDRKGFAQVAIDAKVPIIPMFTQNVREGFRTLGGIKIFRSLYERIRLPVVPLYGGFPVKLRTFIGEPIPYEPNVTAEELAAKTKAAVQALIEKHQKIPGNIFRALMERFQTQKKED</sequence>
<dbReference type="InterPro" id="IPR002123">
    <property type="entry name" value="Plipid/glycerol_acylTrfase"/>
</dbReference>
<feature type="transmembrane region" description="Helical" evidence="1">
    <location>
        <begin position="55"/>
        <end position="85"/>
    </location>
</feature>
<evidence type="ECO:0000259" key="2">
    <source>
        <dbReference type="SMART" id="SM00563"/>
    </source>
</evidence>
<dbReference type="EMBL" id="SWJQ01000706">
    <property type="protein sequence ID" value="TRZ11436.1"/>
    <property type="molecule type" value="Genomic_DNA"/>
</dbReference>
<accession>A0A8K1G436</accession>
<evidence type="ECO:0000313" key="3">
    <source>
        <dbReference type="EMBL" id="TRZ11436.1"/>
    </source>
</evidence>
<dbReference type="OrthoDB" id="44277at2759"/>
<keyword evidence="4" id="KW-1185">Reference proteome</keyword>
<proteinExistence type="predicted"/>
<organism evidence="3 4">
    <name type="scientific">Zosterops borbonicus</name>
    <dbReference type="NCBI Taxonomy" id="364589"/>
    <lineage>
        <taxon>Eukaryota</taxon>
        <taxon>Metazoa</taxon>
        <taxon>Chordata</taxon>
        <taxon>Craniata</taxon>
        <taxon>Vertebrata</taxon>
        <taxon>Euteleostomi</taxon>
        <taxon>Archelosauria</taxon>
        <taxon>Archosauria</taxon>
        <taxon>Dinosauria</taxon>
        <taxon>Saurischia</taxon>
        <taxon>Theropoda</taxon>
        <taxon>Coelurosauria</taxon>
        <taxon>Aves</taxon>
        <taxon>Neognathae</taxon>
        <taxon>Neoaves</taxon>
        <taxon>Telluraves</taxon>
        <taxon>Australaves</taxon>
        <taxon>Passeriformes</taxon>
        <taxon>Sylvioidea</taxon>
        <taxon>Zosteropidae</taxon>
        <taxon>Zosterops</taxon>
    </lineage>
</organism>
<dbReference type="GO" id="GO:0016020">
    <property type="term" value="C:membrane"/>
    <property type="evidence" value="ECO:0007669"/>
    <property type="project" value="TreeGrafter"/>
</dbReference>
<keyword evidence="1" id="KW-1133">Transmembrane helix</keyword>
<reference evidence="3" key="1">
    <citation type="submission" date="2019-04" db="EMBL/GenBank/DDBJ databases">
        <title>Genome assembly of Zosterops borbonicus 15179.</title>
        <authorList>
            <person name="Leroy T."/>
            <person name="Anselmetti Y."/>
            <person name="Tilak M.-K."/>
            <person name="Nabholz B."/>
        </authorList>
    </citation>
    <scope>NUCLEOTIDE SEQUENCE</scope>
    <source>
        <strain evidence="3">HGM_15179</strain>
        <tissue evidence="3">Muscle</tissue>
    </source>
</reference>
<gene>
    <name evidence="3" type="ORF">HGM15179_015668</name>
</gene>
<dbReference type="Proteomes" id="UP000796761">
    <property type="component" value="Unassembled WGS sequence"/>
</dbReference>
<keyword evidence="1" id="KW-0472">Membrane</keyword>
<dbReference type="CDD" id="cd07987">
    <property type="entry name" value="LPLAT_MGAT-like"/>
    <property type="match status" value="2"/>
</dbReference>
<feature type="domain" description="Phospholipid/glycerol acyltransferase" evidence="2">
    <location>
        <begin position="457"/>
        <end position="572"/>
    </location>
</feature>
<dbReference type="Pfam" id="PF01553">
    <property type="entry name" value="Acyltransferase"/>
    <property type="match status" value="2"/>
</dbReference>
<keyword evidence="1" id="KW-0812">Transmembrane</keyword>
<evidence type="ECO:0000256" key="1">
    <source>
        <dbReference type="SAM" id="Phobius"/>
    </source>
</evidence>
<evidence type="ECO:0000313" key="4">
    <source>
        <dbReference type="Proteomes" id="UP000796761"/>
    </source>
</evidence>
<dbReference type="SMART" id="SM00563">
    <property type="entry name" value="PlsC"/>
    <property type="match status" value="1"/>
</dbReference>
<comment type="caution">
    <text evidence="3">The sequence shown here is derived from an EMBL/GenBank/DDBJ whole genome shotgun (WGS) entry which is preliminary data.</text>
</comment>
<dbReference type="PANTHER" id="PTHR22753">
    <property type="entry name" value="TRANSMEMBRANE PROTEIN 68"/>
    <property type="match status" value="1"/>
</dbReference>
<dbReference type="AlphaFoldDB" id="A0A8K1G436"/>
<dbReference type="SUPFAM" id="SSF69593">
    <property type="entry name" value="Glycerol-3-phosphate (1)-acyltransferase"/>
    <property type="match status" value="1"/>
</dbReference>